<evidence type="ECO:0000313" key="2">
    <source>
        <dbReference type="Proteomes" id="UP001500460"/>
    </source>
</evidence>
<organism evidence="1 2">
    <name type="scientific">Streptomyces glaucus</name>
    <dbReference type="NCBI Taxonomy" id="284029"/>
    <lineage>
        <taxon>Bacteria</taxon>
        <taxon>Bacillati</taxon>
        <taxon>Actinomycetota</taxon>
        <taxon>Actinomycetes</taxon>
        <taxon>Kitasatosporales</taxon>
        <taxon>Streptomycetaceae</taxon>
        <taxon>Streptomyces</taxon>
    </lineage>
</organism>
<keyword evidence="2" id="KW-1185">Reference proteome</keyword>
<dbReference type="Proteomes" id="UP001500460">
    <property type="component" value="Unassembled WGS sequence"/>
</dbReference>
<name>A0ABN3JL82_9ACTN</name>
<accession>A0ABN3JL82</accession>
<sequence length="105" mass="11660">MSIQPTEWPQGVIARYLTVGGALVDLIEQPGYTHVSQNTETTAKCTGCHDNHTEDWGFDFWANEHGEPQPPSFDRNGEWATRKARTWAQAHAEKCRALPRPGGAA</sequence>
<comment type="caution">
    <text evidence="1">The sequence shown here is derived from an EMBL/GenBank/DDBJ whole genome shotgun (WGS) entry which is preliminary data.</text>
</comment>
<reference evidence="1 2" key="1">
    <citation type="journal article" date="2019" name="Int. J. Syst. Evol. Microbiol.">
        <title>The Global Catalogue of Microorganisms (GCM) 10K type strain sequencing project: providing services to taxonomists for standard genome sequencing and annotation.</title>
        <authorList>
            <consortium name="The Broad Institute Genomics Platform"/>
            <consortium name="The Broad Institute Genome Sequencing Center for Infectious Disease"/>
            <person name="Wu L."/>
            <person name="Ma J."/>
        </authorList>
    </citation>
    <scope>NUCLEOTIDE SEQUENCE [LARGE SCALE GENOMIC DNA]</scope>
    <source>
        <strain evidence="1 2">JCM 6922</strain>
    </source>
</reference>
<proteinExistence type="predicted"/>
<protein>
    <recommendedName>
        <fullName evidence="3">Cytochrome c domain-containing protein</fullName>
    </recommendedName>
</protein>
<evidence type="ECO:0000313" key="1">
    <source>
        <dbReference type="EMBL" id="GAA2431085.1"/>
    </source>
</evidence>
<evidence type="ECO:0008006" key="3">
    <source>
        <dbReference type="Google" id="ProtNLM"/>
    </source>
</evidence>
<gene>
    <name evidence="1" type="ORF">GCM10010421_19400</name>
</gene>
<dbReference type="RefSeq" id="WP_344601661.1">
    <property type="nucleotide sequence ID" value="NZ_BAAATK010000009.1"/>
</dbReference>
<dbReference type="EMBL" id="BAAATK010000009">
    <property type="protein sequence ID" value="GAA2431085.1"/>
    <property type="molecule type" value="Genomic_DNA"/>
</dbReference>